<gene>
    <name evidence="2" type="ORF">SAMN04487937_0178</name>
</gene>
<sequence>MADPATGAVDIETVRLLRRASEALIVVLGLAISYVAYRAYRRHRSRPMLFVAAGFVLTLFVPGVLAGVLFFLLDVPAPVVNGVNQISEIAGLGLILYGLWTPRRE</sequence>
<feature type="transmembrane region" description="Helical" evidence="1">
    <location>
        <begin position="49"/>
        <end position="73"/>
    </location>
</feature>
<keyword evidence="1" id="KW-0472">Membrane</keyword>
<evidence type="ECO:0000256" key="1">
    <source>
        <dbReference type="SAM" id="Phobius"/>
    </source>
</evidence>
<name>A0A1I6FK81_HALSD</name>
<dbReference type="InterPro" id="IPR055943">
    <property type="entry name" value="DUF7521"/>
</dbReference>
<protein>
    <submittedName>
        <fullName evidence="2">Uncharacterized protein</fullName>
    </submittedName>
</protein>
<keyword evidence="3" id="KW-1185">Reference proteome</keyword>
<dbReference type="OrthoDB" id="221164at2157"/>
<keyword evidence="1" id="KW-0812">Transmembrane</keyword>
<evidence type="ECO:0000313" key="2">
    <source>
        <dbReference type="EMBL" id="SFR30359.1"/>
    </source>
</evidence>
<feature type="transmembrane region" description="Helical" evidence="1">
    <location>
        <begin position="20"/>
        <end position="37"/>
    </location>
</feature>
<dbReference type="Pfam" id="PF24365">
    <property type="entry name" value="DUF7521"/>
    <property type="match status" value="1"/>
</dbReference>
<evidence type="ECO:0000313" key="3">
    <source>
        <dbReference type="Proteomes" id="UP000198932"/>
    </source>
</evidence>
<proteinExistence type="predicted"/>
<dbReference type="AlphaFoldDB" id="A0A1I6FK81"/>
<accession>A0A1I6FK81</accession>
<keyword evidence="1" id="KW-1133">Transmembrane helix</keyword>
<dbReference type="RefSeq" id="WP_092919516.1">
    <property type="nucleotide sequence ID" value="NZ_FOYN01000001.1"/>
</dbReference>
<organism evidence="2 3">
    <name type="scientific">Halorubrum sodomense</name>
    <dbReference type="NCBI Taxonomy" id="35743"/>
    <lineage>
        <taxon>Archaea</taxon>
        <taxon>Methanobacteriati</taxon>
        <taxon>Methanobacteriota</taxon>
        <taxon>Stenosarchaea group</taxon>
        <taxon>Halobacteria</taxon>
        <taxon>Halobacteriales</taxon>
        <taxon>Haloferacaceae</taxon>
        <taxon>Halorubrum</taxon>
    </lineage>
</organism>
<dbReference type="EMBL" id="FOYN01000001">
    <property type="protein sequence ID" value="SFR30359.1"/>
    <property type="molecule type" value="Genomic_DNA"/>
</dbReference>
<dbReference type="Proteomes" id="UP000198932">
    <property type="component" value="Unassembled WGS sequence"/>
</dbReference>
<reference evidence="3" key="1">
    <citation type="submission" date="2016-10" db="EMBL/GenBank/DDBJ databases">
        <authorList>
            <person name="Varghese N."/>
            <person name="Submissions S."/>
        </authorList>
    </citation>
    <scope>NUCLEOTIDE SEQUENCE [LARGE SCALE GENOMIC DNA]</scope>
    <source>
        <strain evidence="3">RD 26</strain>
    </source>
</reference>
<feature type="transmembrane region" description="Helical" evidence="1">
    <location>
        <begin position="79"/>
        <end position="100"/>
    </location>
</feature>
<dbReference type="STRING" id="35743.SAMN04487937_0178"/>